<name>A0AA36ALG8_OCTVU</name>
<dbReference type="PROSITE" id="PS50002">
    <property type="entry name" value="SH3"/>
    <property type="match status" value="1"/>
</dbReference>
<dbReference type="Pfam" id="PF03114">
    <property type="entry name" value="BAR"/>
    <property type="match status" value="1"/>
</dbReference>
<dbReference type="CDD" id="cd07594">
    <property type="entry name" value="BAR_Endophilin_B"/>
    <property type="match status" value="1"/>
</dbReference>
<keyword evidence="7" id="KW-1185">Reference proteome</keyword>
<dbReference type="InterPro" id="IPR001452">
    <property type="entry name" value="SH3_domain"/>
</dbReference>
<keyword evidence="2 3" id="KW-0728">SH3 domain</keyword>
<evidence type="ECO:0000259" key="5">
    <source>
        <dbReference type="PROSITE" id="PS51021"/>
    </source>
</evidence>
<evidence type="ECO:0000259" key="4">
    <source>
        <dbReference type="PROSITE" id="PS50002"/>
    </source>
</evidence>
<evidence type="ECO:0000256" key="1">
    <source>
        <dbReference type="ARBA" id="ARBA00006697"/>
    </source>
</evidence>
<dbReference type="Gene3D" id="1.20.1270.60">
    <property type="entry name" value="Arfaptin homology (AH) domain/BAR domain"/>
    <property type="match status" value="1"/>
</dbReference>
<organism evidence="6 7">
    <name type="scientific">Octopus vulgaris</name>
    <name type="common">Common octopus</name>
    <dbReference type="NCBI Taxonomy" id="6645"/>
    <lineage>
        <taxon>Eukaryota</taxon>
        <taxon>Metazoa</taxon>
        <taxon>Spiralia</taxon>
        <taxon>Lophotrochozoa</taxon>
        <taxon>Mollusca</taxon>
        <taxon>Cephalopoda</taxon>
        <taxon>Coleoidea</taxon>
        <taxon>Octopodiformes</taxon>
        <taxon>Octopoda</taxon>
        <taxon>Incirrata</taxon>
        <taxon>Octopodidae</taxon>
        <taxon>Octopus</taxon>
    </lineage>
</organism>
<dbReference type="InterPro" id="IPR036028">
    <property type="entry name" value="SH3-like_dom_sf"/>
</dbReference>
<evidence type="ECO:0000313" key="6">
    <source>
        <dbReference type="EMBL" id="CAI9718194.1"/>
    </source>
</evidence>
<dbReference type="InterPro" id="IPR050384">
    <property type="entry name" value="Endophilin_SH3RF"/>
</dbReference>
<sequence>MDFDSVNAKMKKFALSAATALNRAVQYTEEKLGQAEKTELDAHFENLLQRSEKTRQWTEKLLRSSETLLQPNPNIRMEDFLYEKVDKKKRDRYTNAEQLGQVMIDSGNDYGPGTAYGNSLIKCGQTHMQIGNAEKEFVQTACNNFLSPLKNFLEGDMRTITKEKKVLETKRLDLDACKSRVRKAKSQAGNQQAEADLRVAQSEFDRQVEITKLLLEGISSTHAHHLRCINDFIESEMNYYAQCHQYMLDLRKQLGGLSSFISCAPRSIFAPSATELGNNSNAGAQPQLASLSTFYPNPSAPPAIEVTAPSPNVEKKYARVLYDYAAADLTEISLTADELITVHSLPSLGDDYVMAEKGHNRGKVPVNYLQILN</sequence>
<gene>
    <name evidence="6" type="ORF">OCTVUL_1B031791</name>
</gene>
<evidence type="ECO:0000256" key="3">
    <source>
        <dbReference type="PROSITE-ProRule" id="PRU00192"/>
    </source>
</evidence>
<feature type="domain" description="BAR" evidence="5">
    <location>
        <begin position="29"/>
        <end position="263"/>
    </location>
</feature>
<dbReference type="AlphaFoldDB" id="A0AA36ALG8"/>
<dbReference type="SMART" id="SM00326">
    <property type="entry name" value="SH3"/>
    <property type="match status" value="1"/>
</dbReference>
<dbReference type="GO" id="GO:0005737">
    <property type="term" value="C:cytoplasm"/>
    <property type="evidence" value="ECO:0007669"/>
    <property type="project" value="InterPro"/>
</dbReference>
<dbReference type="InterPro" id="IPR004148">
    <property type="entry name" value="BAR_dom"/>
</dbReference>
<dbReference type="InterPro" id="IPR027267">
    <property type="entry name" value="AH/BAR_dom_sf"/>
</dbReference>
<protein>
    <submittedName>
        <fullName evidence="6">Endophilin-B1 isoform X10</fullName>
    </submittedName>
</protein>
<dbReference type="SUPFAM" id="SSF50044">
    <property type="entry name" value="SH3-domain"/>
    <property type="match status" value="1"/>
</dbReference>
<dbReference type="SUPFAM" id="SSF103657">
    <property type="entry name" value="BAR/IMD domain-like"/>
    <property type="match status" value="1"/>
</dbReference>
<evidence type="ECO:0000313" key="7">
    <source>
        <dbReference type="Proteomes" id="UP001162480"/>
    </source>
</evidence>
<dbReference type="SMART" id="SM00721">
    <property type="entry name" value="BAR"/>
    <property type="match status" value="1"/>
</dbReference>
<dbReference type="GO" id="GO:0061024">
    <property type="term" value="P:membrane organization"/>
    <property type="evidence" value="ECO:0007669"/>
    <property type="project" value="TreeGrafter"/>
</dbReference>
<dbReference type="Pfam" id="PF14604">
    <property type="entry name" value="SH3_9"/>
    <property type="match status" value="1"/>
</dbReference>
<dbReference type="GO" id="GO:0016020">
    <property type="term" value="C:membrane"/>
    <property type="evidence" value="ECO:0007669"/>
    <property type="project" value="TreeGrafter"/>
</dbReference>
<dbReference type="PROSITE" id="PS51021">
    <property type="entry name" value="BAR"/>
    <property type="match status" value="1"/>
</dbReference>
<dbReference type="CDD" id="cd11802">
    <property type="entry name" value="SH3_Endophilin_B"/>
    <property type="match status" value="1"/>
</dbReference>
<dbReference type="EMBL" id="OX597815">
    <property type="protein sequence ID" value="CAI9718194.1"/>
    <property type="molecule type" value="Genomic_DNA"/>
</dbReference>
<dbReference type="Proteomes" id="UP001162480">
    <property type="component" value="Chromosome 2"/>
</dbReference>
<reference evidence="6" key="1">
    <citation type="submission" date="2023-08" db="EMBL/GenBank/DDBJ databases">
        <authorList>
            <person name="Alioto T."/>
            <person name="Alioto T."/>
            <person name="Gomez Garrido J."/>
        </authorList>
    </citation>
    <scope>NUCLEOTIDE SEQUENCE</scope>
</reference>
<comment type="similarity">
    <text evidence="1">Belongs to the endophilin family.</text>
</comment>
<dbReference type="PANTHER" id="PTHR14167">
    <property type="entry name" value="SH3 DOMAIN-CONTAINING"/>
    <property type="match status" value="1"/>
</dbReference>
<accession>A0AA36ALG8</accession>
<proteinExistence type="inferred from homology"/>
<evidence type="ECO:0000256" key="2">
    <source>
        <dbReference type="ARBA" id="ARBA00022443"/>
    </source>
</evidence>
<dbReference type="PANTHER" id="PTHR14167:SF76">
    <property type="entry name" value="ENDOPHILIN B, ISOFORM A"/>
    <property type="match status" value="1"/>
</dbReference>
<feature type="domain" description="SH3" evidence="4">
    <location>
        <begin position="313"/>
        <end position="373"/>
    </location>
</feature>
<dbReference type="Gene3D" id="2.30.30.40">
    <property type="entry name" value="SH3 Domains"/>
    <property type="match status" value="1"/>
</dbReference>